<keyword evidence="3" id="KW-1185">Reference proteome</keyword>
<evidence type="ECO:0000313" key="2">
    <source>
        <dbReference type="EMBL" id="TDL21356.1"/>
    </source>
</evidence>
<evidence type="ECO:0000256" key="1">
    <source>
        <dbReference type="SAM" id="MobiDB-lite"/>
    </source>
</evidence>
<proteinExistence type="predicted"/>
<reference evidence="2 3" key="1">
    <citation type="submission" date="2018-06" db="EMBL/GenBank/DDBJ databases">
        <title>A transcriptomic atlas of mushroom development highlights an independent origin of complex multicellularity.</title>
        <authorList>
            <consortium name="DOE Joint Genome Institute"/>
            <person name="Krizsan K."/>
            <person name="Almasi E."/>
            <person name="Merenyi Z."/>
            <person name="Sahu N."/>
            <person name="Viragh M."/>
            <person name="Koszo T."/>
            <person name="Mondo S."/>
            <person name="Kiss B."/>
            <person name="Balint B."/>
            <person name="Kues U."/>
            <person name="Barry K."/>
            <person name="Hegedus J.C."/>
            <person name="Henrissat B."/>
            <person name="Johnson J."/>
            <person name="Lipzen A."/>
            <person name="Ohm R."/>
            <person name="Nagy I."/>
            <person name="Pangilinan J."/>
            <person name="Yan J."/>
            <person name="Xiong Y."/>
            <person name="Grigoriev I.V."/>
            <person name="Hibbett D.S."/>
            <person name="Nagy L.G."/>
        </authorList>
    </citation>
    <scope>NUCLEOTIDE SEQUENCE [LARGE SCALE GENOMIC DNA]</scope>
    <source>
        <strain evidence="2 3">SZMC22713</strain>
    </source>
</reference>
<sequence length="64" mass="7113">MTPTDKISITTRDAMHVGAFAGCSHLIFQLVHRIVPSLSPNANHRTKSDPLSFSLHQYDPRVAK</sequence>
<dbReference type="Proteomes" id="UP000294933">
    <property type="component" value="Unassembled WGS sequence"/>
</dbReference>
<name>A0A4Y7Q241_9AGAM</name>
<evidence type="ECO:0000313" key="3">
    <source>
        <dbReference type="Proteomes" id="UP000294933"/>
    </source>
</evidence>
<dbReference type="EMBL" id="ML170181">
    <property type="protein sequence ID" value="TDL21356.1"/>
    <property type="molecule type" value="Genomic_DNA"/>
</dbReference>
<organism evidence="2 3">
    <name type="scientific">Rickenella mellea</name>
    <dbReference type="NCBI Taxonomy" id="50990"/>
    <lineage>
        <taxon>Eukaryota</taxon>
        <taxon>Fungi</taxon>
        <taxon>Dikarya</taxon>
        <taxon>Basidiomycota</taxon>
        <taxon>Agaricomycotina</taxon>
        <taxon>Agaricomycetes</taxon>
        <taxon>Hymenochaetales</taxon>
        <taxon>Rickenellaceae</taxon>
        <taxon>Rickenella</taxon>
    </lineage>
</organism>
<feature type="region of interest" description="Disordered" evidence="1">
    <location>
        <begin position="39"/>
        <end position="64"/>
    </location>
</feature>
<dbReference type="AlphaFoldDB" id="A0A4Y7Q241"/>
<dbReference type="VEuPathDB" id="FungiDB:BD410DRAFT_789789"/>
<feature type="compositionally biased region" description="Polar residues" evidence="1">
    <location>
        <begin position="39"/>
        <end position="55"/>
    </location>
</feature>
<protein>
    <submittedName>
        <fullName evidence="2">Uncharacterized protein</fullName>
    </submittedName>
</protein>
<accession>A0A4Y7Q241</accession>
<gene>
    <name evidence="2" type="ORF">BD410DRAFT_789789</name>
</gene>